<dbReference type="KEGG" id="rip:RIEPE_0535"/>
<dbReference type="AlphaFoldDB" id="D4G8V9"/>
<keyword evidence="2" id="KW-1185">Reference proteome</keyword>
<name>D4G8V9_RIEPU</name>
<dbReference type="EMBL" id="CP001085">
    <property type="protein sequence ID" value="ADD79804.1"/>
    <property type="molecule type" value="Genomic_DNA"/>
</dbReference>
<dbReference type="HOGENOM" id="CLU_3332419_0_0_6"/>
<accession>D4G8V9</accession>
<sequence length="38" mass="4696">MNNKIHKYIDFSRTKNKFKIDFNNQNKKTLSIFFTRKS</sequence>
<reference evidence="1" key="1">
    <citation type="submission" date="2008-05" db="EMBL/GenBank/DDBJ databases">
        <title>Genome sequence of Riesia pediculicola USDA.</title>
        <authorList>
            <person name="Kirkness E.F."/>
        </authorList>
    </citation>
    <scope>NUCLEOTIDE SEQUENCE [LARGE SCALE GENOMIC DNA]</scope>
    <source>
        <strain evidence="1">USDA</strain>
    </source>
</reference>
<evidence type="ECO:0000313" key="1">
    <source>
        <dbReference type="EMBL" id="ADD79804.1"/>
    </source>
</evidence>
<evidence type="ECO:0000313" key="2">
    <source>
        <dbReference type="Proteomes" id="UP000001700"/>
    </source>
</evidence>
<protein>
    <submittedName>
        <fullName evidence="1">Uncharacterized protein</fullName>
    </submittedName>
</protein>
<proteinExistence type="predicted"/>
<organism evidence="1 2">
    <name type="scientific">Riesia pediculicola (strain USDA)</name>
    <dbReference type="NCBI Taxonomy" id="515618"/>
    <lineage>
        <taxon>Bacteria</taxon>
        <taxon>Pseudomonadati</taxon>
        <taxon>Pseudomonadota</taxon>
        <taxon>Gammaproteobacteria</taxon>
        <taxon>Enterobacterales</taxon>
        <taxon>Enterobacteriaceae</taxon>
        <taxon>Candidatus Riesia</taxon>
    </lineage>
</organism>
<gene>
    <name evidence="1" type="ordered locus">RIEPE_0535</name>
</gene>
<dbReference type="Proteomes" id="UP000001700">
    <property type="component" value="Chromosome"/>
</dbReference>